<dbReference type="SUPFAM" id="SSF49785">
    <property type="entry name" value="Galactose-binding domain-like"/>
    <property type="match status" value="1"/>
</dbReference>
<evidence type="ECO:0000256" key="1">
    <source>
        <dbReference type="SAM" id="MobiDB-lite"/>
    </source>
</evidence>
<accession>A0A812JCA9</accession>
<reference evidence="3" key="1">
    <citation type="submission" date="2021-02" db="EMBL/GenBank/DDBJ databases">
        <authorList>
            <person name="Dougan E. K."/>
            <person name="Rhodes N."/>
            <person name="Thang M."/>
            <person name="Chan C."/>
        </authorList>
    </citation>
    <scope>NUCLEOTIDE SEQUENCE</scope>
</reference>
<evidence type="ECO:0000259" key="2">
    <source>
        <dbReference type="Pfam" id="PF02836"/>
    </source>
</evidence>
<dbReference type="InterPro" id="IPR008979">
    <property type="entry name" value="Galactose-bd-like_sf"/>
</dbReference>
<name>A0A812JCA9_9DINO</name>
<feature type="region of interest" description="Disordered" evidence="1">
    <location>
        <begin position="458"/>
        <end position="477"/>
    </location>
</feature>
<gene>
    <name evidence="3" type="ORF">SNAT2548_LOCUS5820</name>
</gene>
<dbReference type="PANTHER" id="PTHR42732:SF2">
    <property type="entry name" value="BETA-MANNOSIDASE"/>
    <property type="match status" value="1"/>
</dbReference>
<dbReference type="AlphaFoldDB" id="A0A812JCA9"/>
<dbReference type="InterPro" id="IPR051913">
    <property type="entry name" value="GH2_Domain-Containing"/>
</dbReference>
<keyword evidence="4" id="KW-1185">Reference proteome</keyword>
<evidence type="ECO:0000313" key="4">
    <source>
        <dbReference type="Proteomes" id="UP000604046"/>
    </source>
</evidence>
<evidence type="ECO:0000313" key="3">
    <source>
        <dbReference type="EMBL" id="CAE7199168.1"/>
    </source>
</evidence>
<comment type="caution">
    <text evidence="3">The sequence shown here is derived from an EMBL/GenBank/DDBJ whole genome shotgun (WGS) entry which is preliminary data.</text>
</comment>
<organism evidence="3 4">
    <name type="scientific">Symbiodinium natans</name>
    <dbReference type="NCBI Taxonomy" id="878477"/>
    <lineage>
        <taxon>Eukaryota</taxon>
        <taxon>Sar</taxon>
        <taxon>Alveolata</taxon>
        <taxon>Dinophyceae</taxon>
        <taxon>Suessiales</taxon>
        <taxon>Symbiodiniaceae</taxon>
        <taxon>Symbiodinium</taxon>
    </lineage>
</organism>
<dbReference type="Gene3D" id="2.60.120.260">
    <property type="entry name" value="Galactose-binding domain-like"/>
    <property type="match status" value="1"/>
</dbReference>
<dbReference type="GO" id="GO:0004553">
    <property type="term" value="F:hydrolase activity, hydrolyzing O-glycosyl compounds"/>
    <property type="evidence" value="ECO:0007669"/>
    <property type="project" value="InterPro"/>
</dbReference>
<dbReference type="InterPro" id="IPR017853">
    <property type="entry name" value="GH"/>
</dbReference>
<dbReference type="SUPFAM" id="SSF51445">
    <property type="entry name" value="(Trans)glycosidases"/>
    <property type="match status" value="1"/>
</dbReference>
<protein>
    <recommendedName>
        <fullName evidence="2">Glycoside hydrolase family 2 catalytic domain-containing protein</fullName>
    </recommendedName>
</protein>
<dbReference type="Pfam" id="PF02836">
    <property type="entry name" value="Glyco_hydro_2_C"/>
    <property type="match status" value="1"/>
</dbReference>
<dbReference type="Proteomes" id="UP000604046">
    <property type="component" value="Unassembled WGS sequence"/>
</dbReference>
<dbReference type="EMBL" id="CAJNDS010000378">
    <property type="protein sequence ID" value="CAE7199168.1"/>
    <property type="molecule type" value="Genomic_DNA"/>
</dbReference>
<dbReference type="Gene3D" id="3.20.20.80">
    <property type="entry name" value="Glycosidases"/>
    <property type="match status" value="1"/>
</dbReference>
<dbReference type="OrthoDB" id="408320at2759"/>
<proteinExistence type="predicted"/>
<dbReference type="InterPro" id="IPR006103">
    <property type="entry name" value="Glyco_hydro_2_cat"/>
</dbReference>
<feature type="domain" description="Glycoside hydrolase family 2 catalytic" evidence="2">
    <location>
        <begin position="761"/>
        <end position="943"/>
    </location>
</feature>
<sequence length="1105" mass="122296">MLQQAIFSTTAGQDAGVSICWAIKCRHVRMSRIYRSKQKPPLEADYAVEEDGCRHRRHRVAENWLSLLAARAHCGMAREGSEHSEGTFDYDATIDMIRLYKCALCDRRTGRGEERVPAQRQQSAEILPRHWRLSLELLRSLGLFNSISFALETAVASPRCFGDEALPSAFRGFGNRCGPVVGKQKAMGGTCVSNTPPQTAAGIGKTDTGCDDLTGLYLRLSQWDREGTTETHNFYDVSTTFILLSRGASFARLPSLDQEAEMDQVTRGRLLDSLARIGGYPERCGICVAAEDTVSEGIDSRFRLGTTARTSSRDPVVTQHVKQRLPAGKYCHALALDRRPWDDLHVSPLEIQEMFARDVAHARKVLLLRGPTAPDDGVLRAPLRFATSVQAITVSTSTLLGGFDGLIEDMAGLLVGVDLLLLIGLPTGFGALLAVELSCRYGVQALDVGQFSLAAAPGQRPAPPLTTLGSGEETPTWEPQLRRATQPISLNGPWQIQITTDTARQEDLVEGAWRTIEVPFPPQAYKGLATKISASEAVWYRRRLQVPASWCAADKTIWLQVDACDWECAVYLDSQLLGVHRGGYDAFRLEMPPSVCSHGVALLVRAWDPTDEGCPFTDRPPIPCETCCESGWQPRGKQSLKPGSIMYTAVTGIWRQGLFMEVLPRCHIRDLHVDVHKDAPRKLTVMADATCQELLSVEVLDSEGALIGMASGPCCELHATLEKELRLWSPEDPQCYTAHVSLGSRTSSISVERHFARRFLAVQEGRLLLNGKVMFVHGVLYQGYWPESLLTPPDVEAVGRDLRMIKAAGFNTIRVHAVVMGEAFYALCDKLGLLVWQDMPAGDMRAMPTWSEVRAVAEEEIGMEAQRLNLPVRRALFDEIRRSHASQTAFEVELQAMVRALSHFASVTVWVLFNEGWGQSNTQAWVALLRQLDPSRLIDANSGWNEVEGPALGDFADLHNYEDNSSIFGPLAMSFQNFAEWGYNVAGRVPALGEYGGVGYAVEGHRWSSHGAWGYGEKQVNHRQDVYATALEKLLLRLLPCICNGLGAAIYTQWNDVETEVNGLLTYDRQLKLPLEFYQEFSRLVRESARKCMSAPDEMVSGLVS</sequence>
<dbReference type="PANTHER" id="PTHR42732">
    <property type="entry name" value="BETA-GALACTOSIDASE"/>
    <property type="match status" value="1"/>
</dbReference>
<dbReference type="GO" id="GO:0005975">
    <property type="term" value="P:carbohydrate metabolic process"/>
    <property type="evidence" value="ECO:0007669"/>
    <property type="project" value="InterPro"/>
</dbReference>